<keyword evidence="4" id="KW-1185">Reference proteome</keyword>
<gene>
    <name evidence="3" type="ORF">SAMN05216217_10462</name>
</gene>
<dbReference type="InterPro" id="IPR052710">
    <property type="entry name" value="CAAX_protease"/>
</dbReference>
<dbReference type="STRING" id="1720063.SAMN05216217_10462"/>
<name>A0A1I4QB20_9GAMM</name>
<dbReference type="Pfam" id="PF02517">
    <property type="entry name" value="Rce1-like"/>
    <property type="match status" value="1"/>
</dbReference>
<dbReference type="AlphaFoldDB" id="A0A1I4QB20"/>
<evidence type="ECO:0000256" key="1">
    <source>
        <dbReference type="SAM" id="Phobius"/>
    </source>
</evidence>
<keyword evidence="1" id="KW-0812">Transmembrane</keyword>
<feature type="transmembrane region" description="Helical" evidence="1">
    <location>
        <begin position="216"/>
        <end position="241"/>
    </location>
</feature>
<feature type="transmembrane region" description="Helical" evidence="1">
    <location>
        <begin position="20"/>
        <end position="46"/>
    </location>
</feature>
<evidence type="ECO:0000259" key="2">
    <source>
        <dbReference type="Pfam" id="PF02517"/>
    </source>
</evidence>
<dbReference type="PANTHER" id="PTHR36435">
    <property type="entry name" value="SLR1288 PROTEIN"/>
    <property type="match status" value="1"/>
</dbReference>
<organism evidence="3 4">
    <name type="scientific">Halopseudomonas yangmingensis</name>
    <dbReference type="NCBI Taxonomy" id="1720063"/>
    <lineage>
        <taxon>Bacteria</taxon>
        <taxon>Pseudomonadati</taxon>
        <taxon>Pseudomonadota</taxon>
        <taxon>Gammaproteobacteria</taxon>
        <taxon>Pseudomonadales</taxon>
        <taxon>Pseudomonadaceae</taxon>
        <taxon>Halopseudomonas</taxon>
    </lineage>
</organism>
<accession>A0A1I4QB20</accession>
<proteinExistence type="predicted"/>
<evidence type="ECO:0000313" key="4">
    <source>
        <dbReference type="Proteomes" id="UP000243629"/>
    </source>
</evidence>
<feature type="transmembrane region" description="Helical" evidence="1">
    <location>
        <begin position="52"/>
        <end position="75"/>
    </location>
</feature>
<reference evidence="4" key="1">
    <citation type="submission" date="2016-10" db="EMBL/GenBank/DDBJ databases">
        <authorList>
            <person name="Varghese N."/>
            <person name="Submissions S."/>
        </authorList>
    </citation>
    <scope>NUCLEOTIDE SEQUENCE [LARGE SCALE GENOMIC DNA]</scope>
    <source>
        <strain evidence="4">DSM 24213</strain>
    </source>
</reference>
<dbReference type="EMBL" id="FOUI01000004">
    <property type="protein sequence ID" value="SFM37237.1"/>
    <property type="molecule type" value="Genomic_DNA"/>
</dbReference>
<evidence type="ECO:0000313" key="3">
    <source>
        <dbReference type="EMBL" id="SFM37237.1"/>
    </source>
</evidence>
<sequence>MSRLLAIQSSRTSLDDAWLLLRLAFLYAAQALLCYALALLALHLMLGHASGSALWLLVDGLYATALMLTSLWLAYLLWPDSSRQILAGSRTSRQCWLLAILGAVLLVLLADPLANWLDTLLDLSALPSGGGDVWSLLEQRGALLLLGIWLTVVWVPLAEELIFRGWLFQGLRHTRAGMWLALPASSLIFALLHSFYSPGGMLVIGLLGLGLGWLRWYSTSLWPCVLGHALYNALTLLWVALA</sequence>
<keyword evidence="1" id="KW-0472">Membrane</keyword>
<dbReference type="GO" id="GO:0004175">
    <property type="term" value="F:endopeptidase activity"/>
    <property type="evidence" value="ECO:0007669"/>
    <property type="project" value="UniProtKB-ARBA"/>
</dbReference>
<dbReference type="GO" id="GO:0080120">
    <property type="term" value="P:CAAX-box protein maturation"/>
    <property type="evidence" value="ECO:0007669"/>
    <property type="project" value="UniProtKB-ARBA"/>
</dbReference>
<feature type="domain" description="CAAX prenyl protease 2/Lysostaphin resistance protein A-like" evidence="2">
    <location>
        <begin position="144"/>
        <end position="234"/>
    </location>
</feature>
<dbReference type="InterPro" id="IPR003675">
    <property type="entry name" value="Rce1/LyrA-like_dom"/>
</dbReference>
<feature type="transmembrane region" description="Helical" evidence="1">
    <location>
        <begin position="137"/>
        <end position="157"/>
    </location>
</feature>
<protein>
    <recommendedName>
        <fullName evidence="2">CAAX prenyl protease 2/Lysostaphin resistance protein A-like domain-containing protein</fullName>
    </recommendedName>
</protein>
<dbReference type="RefSeq" id="WP_093473826.1">
    <property type="nucleotide sequence ID" value="NZ_FOUI01000004.1"/>
</dbReference>
<keyword evidence="1" id="KW-1133">Transmembrane helix</keyword>
<dbReference type="PANTHER" id="PTHR36435:SF1">
    <property type="entry name" value="CAAX AMINO TERMINAL PROTEASE FAMILY PROTEIN"/>
    <property type="match status" value="1"/>
</dbReference>
<feature type="transmembrane region" description="Helical" evidence="1">
    <location>
        <begin position="96"/>
        <end position="117"/>
    </location>
</feature>
<dbReference type="Proteomes" id="UP000243629">
    <property type="component" value="Unassembled WGS sequence"/>
</dbReference>